<dbReference type="Pfam" id="PF13649">
    <property type="entry name" value="Methyltransf_25"/>
    <property type="match status" value="1"/>
</dbReference>
<dbReference type="GO" id="GO:0016740">
    <property type="term" value="F:transferase activity"/>
    <property type="evidence" value="ECO:0007669"/>
    <property type="project" value="UniProtKB-KW"/>
</dbReference>
<evidence type="ECO:0000313" key="4">
    <source>
        <dbReference type="Proteomes" id="UP000231019"/>
    </source>
</evidence>
<dbReference type="PANTHER" id="PTHR43861">
    <property type="entry name" value="TRANS-ACONITATE 2-METHYLTRANSFERASE-RELATED"/>
    <property type="match status" value="1"/>
</dbReference>
<reference evidence="3 4" key="1">
    <citation type="submission" date="2017-09" db="EMBL/GenBank/DDBJ databases">
        <title>Depth-based differentiation of microbial function through sediment-hosted aquifers and enrichment of novel symbionts in the deep terrestrial subsurface.</title>
        <authorList>
            <person name="Probst A.J."/>
            <person name="Ladd B."/>
            <person name="Jarett J.K."/>
            <person name="Geller-Mcgrath D.E."/>
            <person name="Sieber C.M."/>
            <person name="Emerson J.B."/>
            <person name="Anantharaman K."/>
            <person name="Thomas B.C."/>
            <person name="Malmstrom R."/>
            <person name="Stieglmeier M."/>
            <person name="Klingl A."/>
            <person name="Woyke T."/>
            <person name="Ryan C.M."/>
            <person name="Banfield J.F."/>
        </authorList>
    </citation>
    <scope>NUCLEOTIDE SEQUENCE [LARGE SCALE GENOMIC DNA]</scope>
    <source>
        <strain evidence="3">CG17_big_fil_post_rev_8_21_14_2_50_48_46</strain>
    </source>
</reference>
<evidence type="ECO:0000256" key="1">
    <source>
        <dbReference type="ARBA" id="ARBA00022679"/>
    </source>
</evidence>
<proteinExistence type="predicted"/>
<accession>A0A2M7G4F6</accession>
<dbReference type="EMBL" id="PFFQ01000034">
    <property type="protein sequence ID" value="PIW16802.1"/>
    <property type="molecule type" value="Genomic_DNA"/>
</dbReference>
<dbReference type="InterPro" id="IPR041698">
    <property type="entry name" value="Methyltransf_25"/>
</dbReference>
<sequence length="252" mass="29524">MFTYDIYAPWYDLQNDMDDAEFYLEALKEFGGPVLDAGCGTGRLLLNFAREGYETAGFDVSQEMLNRAREKVQKEAPEIQAKIALSYADMREFHLNRKFNLALFGCNTFQHLLTNQDQDQALQCMRQHLTDNGRLILQTTNVRFHEHEPDVLYHRGREFNADTGQWVDASYVYHYHQHVQIQQFTLLLDILGEDDRIQRKQVVLNLRFTYPPELERILAMNGFILEALYGDFQRGPVTRESPWIIAQARKRP</sequence>
<dbReference type="Gene3D" id="3.40.50.150">
    <property type="entry name" value="Vaccinia Virus protein VP39"/>
    <property type="match status" value="1"/>
</dbReference>
<gene>
    <name evidence="3" type="ORF">COW36_11000</name>
</gene>
<dbReference type="InterPro" id="IPR029063">
    <property type="entry name" value="SAM-dependent_MTases_sf"/>
</dbReference>
<keyword evidence="1" id="KW-0808">Transferase</keyword>
<dbReference type="Proteomes" id="UP000231019">
    <property type="component" value="Unassembled WGS sequence"/>
</dbReference>
<dbReference type="Gene3D" id="2.20.130.10">
    <property type="entry name" value="CAC2371-like domains"/>
    <property type="match status" value="1"/>
</dbReference>
<comment type="caution">
    <text evidence="3">The sequence shown here is derived from an EMBL/GenBank/DDBJ whole genome shotgun (WGS) entry which is preliminary data.</text>
</comment>
<protein>
    <recommendedName>
        <fullName evidence="2">Methyltransferase domain-containing protein</fullName>
    </recommendedName>
</protein>
<feature type="domain" description="Methyltransferase" evidence="2">
    <location>
        <begin position="34"/>
        <end position="133"/>
    </location>
</feature>
<name>A0A2M7G4F6_9BACT</name>
<dbReference type="CDD" id="cd02440">
    <property type="entry name" value="AdoMet_MTases"/>
    <property type="match status" value="1"/>
</dbReference>
<dbReference type="AlphaFoldDB" id="A0A2M7G4F6"/>
<organism evidence="3 4">
    <name type="scientific">bacterium (Candidatus Blackallbacteria) CG17_big_fil_post_rev_8_21_14_2_50_48_46</name>
    <dbReference type="NCBI Taxonomy" id="2014261"/>
    <lineage>
        <taxon>Bacteria</taxon>
        <taxon>Candidatus Blackallbacteria</taxon>
    </lineage>
</organism>
<evidence type="ECO:0000259" key="2">
    <source>
        <dbReference type="Pfam" id="PF13649"/>
    </source>
</evidence>
<dbReference type="SUPFAM" id="SSF53335">
    <property type="entry name" value="S-adenosyl-L-methionine-dependent methyltransferases"/>
    <property type="match status" value="1"/>
</dbReference>
<evidence type="ECO:0000313" key="3">
    <source>
        <dbReference type="EMBL" id="PIW16802.1"/>
    </source>
</evidence>